<reference evidence="1 2" key="1">
    <citation type="submission" date="2018-06" db="EMBL/GenBank/DDBJ databases">
        <authorList>
            <consortium name="Pathogen Informatics"/>
            <person name="Doyle S."/>
        </authorList>
    </citation>
    <scope>NUCLEOTIDE SEQUENCE [LARGE SCALE GENOMIC DNA]</scope>
    <source>
        <strain evidence="1 2">NCTC10975</strain>
    </source>
</reference>
<dbReference type="EMBL" id="UAUE01000024">
    <property type="protein sequence ID" value="SPY98630.1"/>
    <property type="molecule type" value="Genomic_DNA"/>
</dbReference>
<proteinExistence type="predicted"/>
<organism evidence="1 2">
    <name type="scientific">Proteus mirabilis</name>
    <dbReference type="NCBI Taxonomy" id="584"/>
    <lineage>
        <taxon>Bacteria</taxon>
        <taxon>Pseudomonadati</taxon>
        <taxon>Pseudomonadota</taxon>
        <taxon>Gammaproteobacteria</taxon>
        <taxon>Enterobacterales</taxon>
        <taxon>Morganellaceae</taxon>
        <taxon>Proteus</taxon>
    </lineage>
</organism>
<accession>A0A2X2DVQ7</accession>
<evidence type="ECO:0000313" key="1">
    <source>
        <dbReference type="EMBL" id="SPY98630.1"/>
    </source>
</evidence>
<protein>
    <recommendedName>
        <fullName evidence="3">Fimbrial protein</fullName>
    </recommendedName>
</protein>
<gene>
    <name evidence="1" type="ORF">NCTC10975_03285</name>
</gene>
<dbReference type="Proteomes" id="UP000251485">
    <property type="component" value="Unassembled WGS sequence"/>
</dbReference>
<name>A0A2X2DVQ7_PROMI</name>
<dbReference type="AlphaFoldDB" id="A0A2X2DVQ7"/>
<evidence type="ECO:0008006" key="3">
    <source>
        <dbReference type="Google" id="ProtNLM"/>
    </source>
</evidence>
<dbReference type="RefSeq" id="WP_135092298.1">
    <property type="nucleotide sequence ID" value="NZ_CAXOHV010000006.1"/>
</dbReference>
<evidence type="ECO:0000313" key="2">
    <source>
        <dbReference type="Proteomes" id="UP000251485"/>
    </source>
</evidence>
<sequence>MKMKYSPFFILFMTTGTTLSYATDGEIKIMAGKTGYVGEVIPVTKLAETFPKSFTAPSSANYYARLGFLSLTNQTGYCGSTDGLQKIPEINEWGFKLINKNYPTSGYLLLAINGNIGGQYKTNNSGIQNIKGVLTRSKLTRSSLYNVSKNGSFCWGPSAYDQENFYDPSFRSYVSISINSYSVYAYGDIKPGIFSLETSFKLSRNTANSVDDSTAYFIRPGEIKVTALRSCNVTSSTETNIKFKDQFTSTFTSPTLLDTSPVNSVNVTCTQGGKNYITIKAYNSLVSGNMSGMLLNGTKSNNQSEVYVVASLKNLTNQTCQANDTSAIRFFDGHYIPNMDNIKSFNQTFLFGLCANGKVIADKYSGAVDVSFIVE</sequence>